<proteinExistence type="predicted"/>
<sequence length="25" mass="2882">MKPRQTMGFSLILFCAFSCRTDTMP</sequence>
<dbReference type="AlphaFoldDB" id="A0A2P2QBB6"/>
<name>A0A2P2QBB6_RHIMU</name>
<dbReference type="EMBL" id="GGEC01083814">
    <property type="protein sequence ID" value="MBX64298.1"/>
    <property type="molecule type" value="Transcribed_RNA"/>
</dbReference>
<organism evidence="1">
    <name type="scientific">Rhizophora mucronata</name>
    <name type="common">Asiatic mangrove</name>
    <dbReference type="NCBI Taxonomy" id="61149"/>
    <lineage>
        <taxon>Eukaryota</taxon>
        <taxon>Viridiplantae</taxon>
        <taxon>Streptophyta</taxon>
        <taxon>Embryophyta</taxon>
        <taxon>Tracheophyta</taxon>
        <taxon>Spermatophyta</taxon>
        <taxon>Magnoliopsida</taxon>
        <taxon>eudicotyledons</taxon>
        <taxon>Gunneridae</taxon>
        <taxon>Pentapetalae</taxon>
        <taxon>rosids</taxon>
        <taxon>fabids</taxon>
        <taxon>Malpighiales</taxon>
        <taxon>Rhizophoraceae</taxon>
        <taxon>Rhizophora</taxon>
    </lineage>
</organism>
<accession>A0A2P2QBB6</accession>
<evidence type="ECO:0000313" key="1">
    <source>
        <dbReference type="EMBL" id="MBX64298.1"/>
    </source>
</evidence>
<protein>
    <submittedName>
        <fullName evidence="1">Uncharacterized protein</fullName>
    </submittedName>
</protein>
<reference evidence="1" key="1">
    <citation type="submission" date="2018-02" db="EMBL/GenBank/DDBJ databases">
        <title>Rhizophora mucronata_Transcriptome.</title>
        <authorList>
            <person name="Meera S.P."/>
            <person name="Sreeshan A."/>
            <person name="Augustine A."/>
        </authorList>
    </citation>
    <scope>NUCLEOTIDE SEQUENCE</scope>
    <source>
        <tissue evidence="1">Leaf</tissue>
    </source>
</reference>